<evidence type="ECO:0000256" key="10">
    <source>
        <dbReference type="ARBA" id="ARBA00052340"/>
    </source>
</evidence>
<keyword evidence="13" id="KW-0472">Membrane</keyword>
<evidence type="ECO:0000256" key="5">
    <source>
        <dbReference type="ARBA" id="ARBA00022598"/>
    </source>
</evidence>
<keyword evidence="13" id="KW-0812">Transmembrane</keyword>
<evidence type="ECO:0000256" key="11">
    <source>
        <dbReference type="PIRNR" id="PIRNR006630"/>
    </source>
</evidence>
<dbReference type="CDD" id="cd00553">
    <property type="entry name" value="NAD_synthase"/>
    <property type="match status" value="1"/>
</dbReference>
<dbReference type="InterPro" id="IPR003694">
    <property type="entry name" value="NAD_synthase"/>
</dbReference>
<dbReference type="PANTHER" id="PTHR23090:SF9">
    <property type="entry name" value="GLUTAMINE-DEPENDENT NAD(+) SYNTHETASE"/>
    <property type="match status" value="1"/>
</dbReference>
<proteinExistence type="inferred from homology"/>
<comment type="similarity">
    <text evidence="2 11">In the C-terminal section; belongs to the NAD synthetase family.</text>
</comment>
<dbReference type="CDD" id="cd07570">
    <property type="entry name" value="GAT_Gln-NAD-synth"/>
    <property type="match status" value="1"/>
</dbReference>
<dbReference type="Pfam" id="PF00795">
    <property type="entry name" value="CN_hydrolase"/>
    <property type="match status" value="1"/>
</dbReference>
<dbReference type="SUPFAM" id="SSF56317">
    <property type="entry name" value="Carbon-nitrogen hydrolase"/>
    <property type="match status" value="1"/>
</dbReference>
<evidence type="ECO:0000256" key="1">
    <source>
        <dbReference type="ARBA" id="ARBA00005188"/>
    </source>
</evidence>
<dbReference type="AlphaFoldDB" id="A0A7R8ZL48"/>
<dbReference type="InterPro" id="IPR014445">
    <property type="entry name" value="Gln-dep_NAD_synthase"/>
</dbReference>
<dbReference type="GO" id="GO:0005737">
    <property type="term" value="C:cytoplasm"/>
    <property type="evidence" value="ECO:0007669"/>
    <property type="project" value="InterPro"/>
</dbReference>
<protein>
    <recommendedName>
        <fullName evidence="4 11">Glutamine-dependent NAD(+) synthetase</fullName>
        <ecNumber evidence="3 11">6.3.5.1</ecNumber>
    </recommendedName>
    <alternativeName>
        <fullName evidence="9 11">NAD(+) synthase [glutamine-hydrolyzing]</fullName>
    </alternativeName>
</protein>
<evidence type="ECO:0000256" key="9">
    <source>
        <dbReference type="ARBA" id="ARBA00030681"/>
    </source>
</evidence>
<dbReference type="Pfam" id="PF02540">
    <property type="entry name" value="NAD_synthase"/>
    <property type="match status" value="1"/>
</dbReference>
<evidence type="ECO:0000256" key="3">
    <source>
        <dbReference type="ARBA" id="ARBA00012743"/>
    </source>
</evidence>
<evidence type="ECO:0000256" key="2">
    <source>
        <dbReference type="ARBA" id="ARBA00007145"/>
    </source>
</evidence>
<dbReference type="InterPro" id="IPR022310">
    <property type="entry name" value="NAD/GMP_synthase"/>
</dbReference>
<evidence type="ECO:0000256" key="6">
    <source>
        <dbReference type="ARBA" id="ARBA00022741"/>
    </source>
</evidence>
<dbReference type="FunFam" id="3.40.50.620:FF:000036">
    <property type="entry name" value="Glutamine-dependent NAD(+) synthetase"/>
    <property type="match status" value="1"/>
</dbReference>
<dbReference type="UniPathway" id="UPA00253">
    <property type="reaction ID" value="UER00334"/>
</dbReference>
<dbReference type="PIRSF" id="PIRSF006630">
    <property type="entry name" value="NADS_GAT"/>
    <property type="match status" value="1"/>
</dbReference>
<evidence type="ECO:0000256" key="12">
    <source>
        <dbReference type="SAM" id="MobiDB-lite"/>
    </source>
</evidence>
<dbReference type="InterPro" id="IPR014729">
    <property type="entry name" value="Rossmann-like_a/b/a_fold"/>
</dbReference>
<dbReference type="GO" id="GO:0004359">
    <property type="term" value="F:glutaminase activity"/>
    <property type="evidence" value="ECO:0007669"/>
    <property type="project" value="InterPro"/>
</dbReference>
<dbReference type="Gene3D" id="3.60.110.10">
    <property type="entry name" value="Carbon-nitrogen hydrolase"/>
    <property type="match status" value="1"/>
</dbReference>
<keyword evidence="5 11" id="KW-0436">Ligase</keyword>
<dbReference type="Gene3D" id="3.40.50.620">
    <property type="entry name" value="HUPs"/>
    <property type="match status" value="1"/>
</dbReference>
<feature type="transmembrane region" description="Helical" evidence="13">
    <location>
        <begin position="758"/>
        <end position="778"/>
    </location>
</feature>
<dbReference type="GO" id="GO:0005524">
    <property type="term" value="F:ATP binding"/>
    <property type="evidence" value="ECO:0007669"/>
    <property type="project" value="UniProtKB-UniRule"/>
</dbReference>
<evidence type="ECO:0000256" key="7">
    <source>
        <dbReference type="ARBA" id="ARBA00022840"/>
    </source>
</evidence>
<evidence type="ECO:0000313" key="14">
    <source>
        <dbReference type="EMBL" id="CAD7225539.1"/>
    </source>
</evidence>
<dbReference type="SUPFAM" id="SSF52402">
    <property type="entry name" value="Adenine nucleotide alpha hydrolases-like"/>
    <property type="match status" value="1"/>
</dbReference>
<dbReference type="EC" id="6.3.5.1" evidence="3 11"/>
<dbReference type="HAMAP" id="MF_02090">
    <property type="entry name" value="NadE_glutamine_dep"/>
    <property type="match status" value="1"/>
</dbReference>
<comment type="catalytic activity">
    <reaction evidence="10 11">
        <text>deamido-NAD(+) + L-glutamine + ATP + H2O = L-glutamate + AMP + diphosphate + NAD(+) + H(+)</text>
        <dbReference type="Rhea" id="RHEA:24384"/>
        <dbReference type="ChEBI" id="CHEBI:15377"/>
        <dbReference type="ChEBI" id="CHEBI:15378"/>
        <dbReference type="ChEBI" id="CHEBI:29985"/>
        <dbReference type="ChEBI" id="CHEBI:30616"/>
        <dbReference type="ChEBI" id="CHEBI:33019"/>
        <dbReference type="ChEBI" id="CHEBI:57540"/>
        <dbReference type="ChEBI" id="CHEBI:58359"/>
        <dbReference type="ChEBI" id="CHEBI:58437"/>
        <dbReference type="ChEBI" id="CHEBI:456215"/>
        <dbReference type="EC" id="6.3.5.1"/>
    </reaction>
</comment>
<feature type="compositionally biased region" description="Basic and acidic residues" evidence="12">
    <location>
        <begin position="702"/>
        <end position="734"/>
    </location>
</feature>
<dbReference type="EMBL" id="OB660595">
    <property type="protein sequence ID" value="CAD7225539.1"/>
    <property type="molecule type" value="Genomic_DNA"/>
</dbReference>
<dbReference type="FunFam" id="3.60.110.10:FF:000003">
    <property type="entry name" value="Glutamine-dependent NAD(+) synthetase"/>
    <property type="match status" value="1"/>
</dbReference>
<feature type="region of interest" description="Disordered" evidence="12">
    <location>
        <begin position="696"/>
        <end position="753"/>
    </location>
</feature>
<organism evidence="14">
    <name type="scientific">Cyprideis torosa</name>
    <dbReference type="NCBI Taxonomy" id="163714"/>
    <lineage>
        <taxon>Eukaryota</taxon>
        <taxon>Metazoa</taxon>
        <taxon>Ecdysozoa</taxon>
        <taxon>Arthropoda</taxon>
        <taxon>Crustacea</taxon>
        <taxon>Oligostraca</taxon>
        <taxon>Ostracoda</taxon>
        <taxon>Podocopa</taxon>
        <taxon>Podocopida</taxon>
        <taxon>Cytherocopina</taxon>
        <taxon>Cytheroidea</taxon>
        <taxon>Cytherideidae</taxon>
        <taxon>Cyprideis</taxon>
    </lineage>
</organism>
<keyword evidence="8 11" id="KW-0520">NAD</keyword>
<gene>
    <name evidence="14" type="ORF">CTOB1V02_LOCUS3477</name>
</gene>
<keyword evidence="6 11" id="KW-0547">Nucleotide-binding</keyword>
<dbReference type="PANTHER" id="PTHR23090">
    <property type="entry name" value="NH 3 /GLUTAMINE-DEPENDENT NAD + SYNTHETASE"/>
    <property type="match status" value="1"/>
</dbReference>
<evidence type="ECO:0000256" key="8">
    <source>
        <dbReference type="ARBA" id="ARBA00023027"/>
    </source>
</evidence>
<dbReference type="GO" id="GO:0009435">
    <property type="term" value="P:NAD+ biosynthetic process"/>
    <property type="evidence" value="ECO:0007669"/>
    <property type="project" value="UniProtKB-UniRule"/>
</dbReference>
<evidence type="ECO:0000256" key="13">
    <source>
        <dbReference type="SAM" id="Phobius"/>
    </source>
</evidence>
<accession>A0A7R8ZL48</accession>
<dbReference type="NCBIfam" id="TIGR00552">
    <property type="entry name" value="nadE"/>
    <property type="match status" value="1"/>
</dbReference>
<comment type="pathway">
    <text evidence="1 11">Cofactor biosynthesis; NAD(+) biosynthesis; NAD(+) from deamido-NAD(+) (L-Gln route): step 1/1.</text>
</comment>
<sequence length="792" mass="89177">MGRRAIVSSCVLNQFALDFQGNYEKILISIIEAKAQGARFRTGPELEICGYSCEDHFYESDTLLHSWQVLAELLKDPQTRDILVDVGMPVMHRNVSYNCRVIFLNGKILLIRPKRILCDDGIYRETRWFTAWTKDNTLTDFHLPRMITAITEQTTVPFGDGVISTADTCIGFEICEELWNPESSHIALGLDGVEIISNSSGSYIELRKSYYHVELIKNATAKSGGCYLFSNFRGCDGQRIYFNQPALVAFNGQILAKTKQYALEEVEVCTAIIDLEEIRSYRNQSRSRCIRAEKSKPFPRVRVNYSLSDEDDFYLRPTSPIEWNYLTDVQEITWGPACWLWDYLRRSGQSGFFLPLSGGLDSSSVACIVSAMCHIVYQTLNQGDETVLRDLRRIVSDPTFVPKNASDICHRILFTCYMGSSNSSEATKTRAGRLAKDIGSNHHDLLIDRAVTAFLDIFRASTGLTPQFKAHGGTHTENLALQNLQARIRMVMSYLYAQLMRWATGLPGSLLVLGTANVDEALRGYMTKYDCSSADINPIGSISKGDLTRFLKYFRTEFDHASLDDILCAPPTAELEPLAEGGVIAQTDEVDMGMTYAELGVYGRLRKPGACGPYSMFCKLVHEWRNLHPPELVAEKVKHFFRSYAINRHKMTVLTPAYHTEVYSPDDNRHDHRPFLYNVAWTWQFRCIDEKHSHITTTKPHQMSEGDGKKREGSGGKKGVEGADAPKKEEKKEGASGSTGKKGDTPTPTPPPQKSLKGTFFLIFLGLLWLAYVIQVALMKELMAKVESGRKD</sequence>
<name>A0A7R8ZL48_9CRUS</name>
<evidence type="ECO:0000256" key="4">
    <source>
        <dbReference type="ARBA" id="ARBA00017309"/>
    </source>
</evidence>
<reference evidence="14" key="1">
    <citation type="submission" date="2020-11" db="EMBL/GenBank/DDBJ databases">
        <authorList>
            <person name="Tran Van P."/>
        </authorList>
    </citation>
    <scope>NUCLEOTIDE SEQUENCE</scope>
</reference>
<keyword evidence="13" id="KW-1133">Transmembrane helix</keyword>
<dbReference type="PROSITE" id="PS50263">
    <property type="entry name" value="CN_HYDROLASE"/>
    <property type="match status" value="1"/>
</dbReference>
<dbReference type="InterPro" id="IPR036526">
    <property type="entry name" value="C-N_Hydrolase_sf"/>
</dbReference>
<dbReference type="GO" id="GO:0003952">
    <property type="term" value="F:NAD+ synthase (glutamine-hydrolyzing) activity"/>
    <property type="evidence" value="ECO:0007669"/>
    <property type="project" value="UniProtKB-UniRule"/>
</dbReference>
<dbReference type="InterPro" id="IPR003010">
    <property type="entry name" value="C-N_Hydrolase"/>
</dbReference>
<dbReference type="OrthoDB" id="2020662at2759"/>
<keyword evidence="7 11" id="KW-0067">ATP-binding</keyword>